<sequence>MRRLNYYDLDDINLESGIYGINNTGGRKDAPSNDSTGISLGMIIIFNGKGMSLGGNPVVQIAVEYMANSIKVRTYWSTKWYEWVQIATL</sequence>
<proteinExistence type="predicted"/>
<dbReference type="AlphaFoldDB" id="A0A4S2FP89"/>
<dbReference type="CDD" id="cd19958">
    <property type="entry name" value="pyocin_knob"/>
    <property type="match status" value="1"/>
</dbReference>
<dbReference type="EMBL" id="SRYJ01000015">
    <property type="protein sequence ID" value="TGY70916.1"/>
    <property type="molecule type" value="Genomic_DNA"/>
</dbReference>
<evidence type="ECO:0000313" key="1">
    <source>
        <dbReference type="EMBL" id="TGY70916.1"/>
    </source>
</evidence>
<dbReference type="RefSeq" id="WP_135951227.1">
    <property type="nucleotide sequence ID" value="NZ_SRYJ01000015.1"/>
</dbReference>
<comment type="caution">
    <text evidence="1">The sequence shown here is derived from an EMBL/GenBank/DDBJ whole genome shotgun (WGS) entry which is preliminary data.</text>
</comment>
<protein>
    <submittedName>
        <fullName evidence="1">Uncharacterized protein</fullName>
    </submittedName>
</protein>
<organism evidence="1 2">
    <name type="scientific">Phocaeicola sartorii</name>
    <dbReference type="NCBI Taxonomy" id="671267"/>
    <lineage>
        <taxon>Bacteria</taxon>
        <taxon>Pseudomonadati</taxon>
        <taxon>Bacteroidota</taxon>
        <taxon>Bacteroidia</taxon>
        <taxon>Bacteroidales</taxon>
        <taxon>Bacteroidaceae</taxon>
        <taxon>Phocaeicola</taxon>
    </lineage>
</organism>
<reference evidence="1 2" key="1">
    <citation type="submission" date="2019-04" db="EMBL/GenBank/DDBJ databases">
        <title>Microbes associate with the intestines of laboratory mice.</title>
        <authorList>
            <person name="Navarre W."/>
            <person name="Wong E."/>
            <person name="Huang K."/>
            <person name="Tropini C."/>
            <person name="Ng K."/>
            <person name="Yu B."/>
        </authorList>
    </citation>
    <scope>NUCLEOTIDE SEQUENCE [LARGE SCALE GENOMIC DNA]</scope>
    <source>
        <strain evidence="1 2">NM22_B1</strain>
    </source>
</reference>
<evidence type="ECO:0000313" key="2">
    <source>
        <dbReference type="Proteomes" id="UP000310760"/>
    </source>
</evidence>
<accession>A0A4S2FP89</accession>
<dbReference type="Proteomes" id="UP000310760">
    <property type="component" value="Unassembled WGS sequence"/>
</dbReference>
<gene>
    <name evidence="1" type="ORF">E5339_08260</name>
</gene>
<name>A0A4S2FP89_9BACT</name>